<name>A0A5Q3Q265_9PSEU</name>
<evidence type="ECO:0000256" key="1">
    <source>
        <dbReference type="ARBA" id="ARBA00010830"/>
    </source>
</evidence>
<dbReference type="SUPFAM" id="SSF53955">
    <property type="entry name" value="Lysozyme-like"/>
    <property type="match status" value="1"/>
</dbReference>
<organism evidence="5 6">
    <name type="scientific">Allosaccharopolyspora coralli</name>
    <dbReference type="NCBI Taxonomy" id="2665642"/>
    <lineage>
        <taxon>Bacteria</taxon>
        <taxon>Bacillati</taxon>
        <taxon>Actinomycetota</taxon>
        <taxon>Actinomycetes</taxon>
        <taxon>Pseudonocardiales</taxon>
        <taxon>Pseudonocardiaceae</taxon>
        <taxon>Allosaccharopolyspora</taxon>
    </lineage>
</organism>
<reference evidence="6" key="1">
    <citation type="submission" date="2019-11" db="EMBL/GenBank/DDBJ databases">
        <title>The complete genome sequence of Saccharopolyspora sp. E2A.</title>
        <authorList>
            <person name="Zhang G."/>
        </authorList>
    </citation>
    <scope>NUCLEOTIDE SEQUENCE [LARGE SCALE GENOMIC DNA]</scope>
    <source>
        <strain evidence="6">E2A</strain>
    </source>
</reference>
<dbReference type="InterPro" id="IPR010618">
    <property type="entry name" value="RPF"/>
</dbReference>
<accession>A0A5Q3Q265</accession>
<protein>
    <recommendedName>
        <fullName evidence="4">Resuscitation-promoting factor core lysozyme-like domain-containing protein</fullName>
    </recommendedName>
</protein>
<sequence length="136" mass="14179">MSPLPGATTVRTVMALEHSAALRTAGIAVLVALVTVGGAPIAAAAEAPRAKVAGSVWDRLAWCESTGNWSIDTGNGYYGGLQFSLPTWRDYGGPEYASYPHRASKAQQIDVATKVRDDRGGFSAWPACASTLGLPT</sequence>
<dbReference type="Pfam" id="PF06737">
    <property type="entry name" value="Transglycosylas"/>
    <property type="match status" value="1"/>
</dbReference>
<dbReference type="AlphaFoldDB" id="A0A5Q3Q265"/>
<dbReference type="KEGG" id="sace:GIY23_03105"/>
<gene>
    <name evidence="5" type="ORF">GIY23_03105</name>
</gene>
<evidence type="ECO:0000259" key="4">
    <source>
        <dbReference type="Pfam" id="PF06737"/>
    </source>
</evidence>
<dbReference type="InterPro" id="IPR023346">
    <property type="entry name" value="Lysozyme-like_dom_sf"/>
</dbReference>
<feature type="domain" description="Resuscitation-promoting factor core lysozyme-like" evidence="4">
    <location>
        <begin position="55"/>
        <end position="128"/>
    </location>
</feature>
<evidence type="ECO:0000256" key="3">
    <source>
        <dbReference type="SAM" id="Phobius"/>
    </source>
</evidence>
<evidence type="ECO:0000313" key="5">
    <source>
        <dbReference type="EMBL" id="QGK68678.1"/>
    </source>
</evidence>
<dbReference type="CDD" id="cd13925">
    <property type="entry name" value="RPF"/>
    <property type="match status" value="1"/>
</dbReference>
<comment type="similarity">
    <text evidence="1">Belongs to the transglycosylase family. Rpf subfamily.</text>
</comment>
<evidence type="ECO:0000256" key="2">
    <source>
        <dbReference type="ARBA" id="ARBA00022801"/>
    </source>
</evidence>
<evidence type="ECO:0000313" key="6">
    <source>
        <dbReference type="Proteomes" id="UP000371041"/>
    </source>
</evidence>
<feature type="transmembrane region" description="Helical" evidence="3">
    <location>
        <begin position="20"/>
        <end position="45"/>
    </location>
</feature>
<keyword evidence="3" id="KW-0472">Membrane</keyword>
<dbReference type="Gene3D" id="1.10.530.10">
    <property type="match status" value="1"/>
</dbReference>
<keyword evidence="3" id="KW-1133">Transmembrane helix</keyword>
<keyword evidence="3" id="KW-0812">Transmembrane</keyword>
<dbReference type="EMBL" id="CP045929">
    <property type="protein sequence ID" value="QGK68678.1"/>
    <property type="molecule type" value="Genomic_DNA"/>
</dbReference>
<keyword evidence="2" id="KW-0378">Hydrolase</keyword>
<dbReference type="GO" id="GO:0016787">
    <property type="term" value="F:hydrolase activity"/>
    <property type="evidence" value="ECO:0007669"/>
    <property type="project" value="UniProtKB-KW"/>
</dbReference>
<dbReference type="Proteomes" id="UP000371041">
    <property type="component" value="Chromosome"/>
</dbReference>
<keyword evidence="6" id="KW-1185">Reference proteome</keyword>
<proteinExistence type="inferred from homology"/>